<evidence type="ECO:0000259" key="6">
    <source>
        <dbReference type="PROSITE" id="PS50977"/>
    </source>
</evidence>
<dbReference type="InterPro" id="IPR050109">
    <property type="entry name" value="HTH-type_TetR-like_transc_reg"/>
</dbReference>
<name>A0A0S7BHI9_9CHLR</name>
<reference evidence="7" key="1">
    <citation type="submission" date="2015-07" db="EMBL/GenBank/DDBJ databases">
        <title>Draft Genome Sequences of Anaerolinea thermolimosa IMO-1, Bellilinea caldifistulae GOMI-1, Leptolinea tardivitalis YMTK-2, Levilinea saccharolytica KIBI-1,Longilinea arvoryzae KOME-1, Previously Described as Members of the Anaerolineaceae (Chloroflexi).</title>
        <authorList>
            <person name="Sekiguchi Y."/>
            <person name="Ohashi A."/>
            <person name="Matsuura N."/>
            <person name="Tourlousse M.D."/>
        </authorList>
    </citation>
    <scope>NUCLEOTIDE SEQUENCE [LARGE SCALE GENOMIC DNA]</scope>
    <source>
        <strain evidence="7">KOME-1</strain>
    </source>
</reference>
<dbReference type="PANTHER" id="PTHR30055">
    <property type="entry name" value="HTH-TYPE TRANSCRIPTIONAL REGULATOR RUTR"/>
    <property type="match status" value="1"/>
</dbReference>
<dbReference type="SUPFAM" id="SSF46689">
    <property type="entry name" value="Homeodomain-like"/>
    <property type="match status" value="1"/>
</dbReference>
<evidence type="ECO:0000256" key="3">
    <source>
        <dbReference type="ARBA" id="ARBA00023125"/>
    </source>
</evidence>
<keyword evidence="8" id="KW-1185">Reference proteome</keyword>
<feature type="domain" description="HTH tetR-type" evidence="6">
    <location>
        <begin position="6"/>
        <end position="66"/>
    </location>
</feature>
<dbReference type="Gene3D" id="1.10.357.10">
    <property type="entry name" value="Tetracycline Repressor, domain 2"/>
    <property type="match status" value="1"/>
</dbReference>
<proteinExistence type="predicted"/>
<dbReference type="Gene3D" id="1.10.10.60">
    <property type="entry name" value="Homeodomain-like"/>
    <property type="match status" value="1"/>
</dbReference>
<dbReference type="FunFam" id="1.10.10.60:FF:000141">
    <property type="entry name" value="TetR family transcriptional regulator"/>
    <property type="match status" value="1"/>
</dbReference>
<dbReference type="Proteomes" id="UP000055060">
    <property type="component" value="Unassembled WGS sequence"/>
</dbReference>
<dbReference type="PRINTS" id="PR00455">
    <property type="entry name" value="HTHTETR"/>
</dbReference>
<dbReference type="OrthoDB" id="9796420at2"/>
<dbReference type="InterPro" id="IPR036271">
    <property type="entry name" value="Tet_transcr_reg_TetR-rel_C_sf"/>
</dbReference>
<dbReference type="EMBL" id="DF967972">
    <property type="protein sequence ID" value="GAP12970.1"/>
    <property type="molecule type" value="Genomic_DNA"/>
</dbReference>
<dbReference type="RefSeq" id="WP_075072344.1">
    <property type="nucleotide sequence ID" value="NZ_DF967972.1"/>
</dbReference>
<accession>A0A0S7BHI9</accession>
<dbReference type="Pfam" id="PF13977">
    <property type="entry name" value="TetR_C_6"/>
    <property type="match status" value="1"/>
</dbReference>
<keyword evidence="4" id="KW-0804">Transcription</keyword>
<keyword evidence="3 5" id="KW-0238">DNA-binding</keyword>
<dbReference type="GO" id="GO:0000976">
    <property type="term" value="F:transcription cis-regulatory region binding"/>
    <property type="evidence" value="ECO:0007669"/>
    <property type="project" value="TreeGrafter"/>
</dbReference>
<evidence type="ECO:0000313" key="8">
    <source>
        <dbReference type="Proteomes" id="UP000055060"/>
    </source>
</evidence>
<dbReference type="Pfam" id="PF00440">
    <property type="entry name" value="TetR_N"/>
    <property type="match status" value="1"/>
</dbReference>
<dbReference type="SUPFAM" id="SSF48498">
    <property type="entry name" value="Tetracyclin repressor-like, C-terminal domain"/>
    <property type="match status" value="1"/>
</dbReference>
<evidence type="ECO:0000256" key="2">
    <source>
        <dbReference type="ARBA" id="ARBA00023015"/>
    </source>
</evidence>
<dbReference type="GO" id="GO:0003700">
    <property type="term" value="F:DNA-binding transcription factor activity"/>
    <property type="evidence" value="ECO:0007669"/>
    <property type="project" value="TreeGrafter"/>
</dbReference>
<feature type="DNA-binding region" description="H-T-H motif" evidence="5">
    <location>
        <begin position="29"/>
        <end position="48"/>
    </location>
</feature>
<dbReference type="AlphaFoldDB" id="A0A0S7BHI9"/>
<protein>
    <submittedName>
        <fullName evidence="7">Transcriptional regulator, TetR family</fullName>
    </submittedName>
</protein>
<gene>
    <name evidence="7" type="ORF">LARV_00710</name>
</gene>
<organism evidence="7">
    <name type="scientific">Longilinea arvoryzae</name>
    <dbReference type="NCBI Taxonomy" id="360412"/>
    <lineage>
        <taxon>Bacteria</taxon>
        <taxon>Bacillati</taxon>
        <taxon>Chloroflexota</taxon>
        <taxon>Anaerolineae</taxon>
        <taxon>Anaerolineales</taxon>
        <taxon>Anaerolineaceae</taxon>
        <taxon>Longilinea</taxon>
    </lineage>
</organism>
<dbReference type="PROSITE" id="PS50977">
    <property type="entry name" value="HTH_TETR_2"/>
    <property type="match status" value="1"/>
</dbReference>
<dbReference type="InterPro" id="IPR009057">
    <property type="entry name" value="Homeodomain-like_sf"/>
</dbReference>
<dbReference type="InterPro" id="IPR039538">
    <property type="entry name" value="BetI_C"/>
</dbReference>
<dbReference type="PANTHER" id="PTHR30055:SF234">
    <property type="entry name" value="HTH-TYPE TRANSCRIPTIONAL REGULATOR BETI"/>
    <property type="match status" value="1"/>
</dbReference>
<keyword evidence="2" id="KW-0805">Transcription regulation</keyword>
<sequence>MQQRSEATRAAILAAARKLFSKQGYDATGVAEICAEAGVSKGAFYHHFPTKQSTFLALLDDWLEGLDEQIQSILFTSPNMADGLVRMAGMAGKFAGDAGGNLPMFLEFWTQASRDPLVWQATIAPYQRYQQVFAGLVQTGIDEGSLRVTDPNLAARMLLALSVGLLLQASLDPRGADWPQTTEQSLRLLLSGLERRNE</sequence>
<dbReference type="STRING" id="360412.LARV_00710"/>
<evidence type="ECO:0000256" key="4">
    <source>
        <dbReference type="ARBA" id="ARBA00023163"/>
    </source>
</evidence>
<dbReference type="InterPro" id="IPR001647">
    <property type="entry name" value="HTH_TetR"/>
</dbReference>
<keyword evidence="1" id="KW-0678">Repressor</keyword>
<evidence type="ECO:0000256" key="1">
    <source>
        <dbReference type="ARBA" id="ARBA00022491"/>
    </source>
</evidence>
<evidence type="ECO:0000256" key="5">
    <source>
        <dbReference type="PROSITE-ProRule" id="PRU00335"/>
    </source>
</evidence>
<dbReference type="GO" id="GO:0045892">
    <property type="term" value="P:negative regulation of DNA-templated transcription"/>
    <property type="evidence" value="ECO:0007669"/>
    <property type="project" value="UniProtKB-ARBA"/>
</dbReference>
<evidence type="ECO:0000313" key="7">
    <source>
        <dbReference type="EMBL" id="GAP12970.1"/>
    </source>
</evidence>